<keyword evidence="1" id="KW-0812">Transmembrane</keyword>
<evidence type="ECO:0000313" key="3">
    <source>
        <dbReference type="Proteomes" id="UP000279194"/>
    </source>
</evidence>
<dbReference type="Gene3D" id="1.10.1760.20">
    <property type="match status" value="1"/>
</dbReference>
<organism evidence="2 3">
    <name type="scientific">Streptococcus hillyeri</name>
    <dbReference type="NCBI Taxonomy" id="2282420"/>
    <lineage>
        <taxon>Bacteria</taxon>
        <taxon>Bacillati</taxon>
        <taxon>Bacillota</taxon>
        <taxon>Bacilli</taxon>
        <taxon>Lactobacillales</taxon>
        <taxon>Streptococcaceae</taxon>
        <taxon>Streptococcus</taxon>
    </lineage>
</organism>
<protein>
    <submittedName>
        <fullName evidence="2">ECF transporter S component</fullName>
    </submittedName>
</protein>
<feature type="transmembrane region" description="Helical" evidence="1">
    <location>
        <begin position="72"/>
        <end position="92"/>
    </location>
</feature>
<evidence type="ECO:0000256" key="1">
    <source>
        <dbReference type="SAM" id="Phobius"/>
    </source>
</evidence>
<dbReference type="RefSeq" id="WP_121836364.1">
    <property type="nucleotide sequence ID" value="NZ_CP163513.1"/>
</dbReference>
<dbReference type="AlphaFoldDB" id="A0A3L9DJK2"/>
<proteinExistence type="predicted"/>
<dbReference type="Proteomes" id="UP000279194">
    <property type="component" value="Unassembled WGS sequence"/>
</dbReference>
<gene>
    <name evidence="2" type="ORF">EAF07_09730</name>
</gene>
<comment type="caution">
    <text evidence="2">The sequence shown here is derived from an EMBL/GenBank/DDBJ whole genome shotgun (WGS) entry which is preliminary data.</text>
</comment>
<sequence length="173" mass="19467">MKTFTVKRLARIAMMAALCVVLRQAFSSLPNVQPITAIFLLLVPVWGIFDAILVMAVSMLVSSFLLGFGHWVFLQIVSFAAVMLLWQCQLALMTRWVKSDIIRLFVETIGAGMVGIGYGIVIDSLSAAMFGMPWWSYVAAGFFFNLAHALSTLIFYPLIRTFFRRFSHEETII</sequence>
<evidence type="ECO:0000313" key="2">
    <source>
        <dbReference type="EMBL" id="RLY01401.1"/>
    </source>
</evidence>
<name>A0A3L9DJK2_9STRE</name>
<keyword evidence="1" id="KW-0472">Membrane</keyword>
<dbReference type="OrthoDB" id="5198189at2"/>
<feature type="transmembrane region" description="Helical" evidence="1">
    <location>
        <begin position="38"/>
        <end position="66"/>
    </location>
</feature>
<feature type="transmembrane region" description="Helical" evidence="1">
    <location>
        <begin position="104"/>
        <end position="122"/>
    </location>
</feature>
<keyword evidence="1" id="KW-1133">Transmembrane helix</keyword>
<accession>A0A3L9DJK2</accession>
<dbReference type="EMBL" id="RCVM01000029">
    <property type="protein sequence ID" value="RLY01401.1"/>
    <property type="molecule type" value="Genomic_DNA"/>
</dbReference>
<reference evidence="2 3" key="1">
    <citation type="submission" date="2018-10" db="EMBL/GenBank/DDBJ databases">
        <title>Streptococcus hillyeri sp. nov., isolated from equine tracheal sample.</title>
        <authorList>
            <person name="Macfadyen A.C."/>
            <person name="Waller A."/>
            <person name="Paterson G.K."/>
        </authorList>
    </citation>
    <scope>NUCLEOTIDE SEQUENCE [LARGE SCALE GENOMIC DNA]</scope>
    <source>
        <strain evidence="2 3">28462</strain>
    </source>
</reference>
<feature type="transmembrane region" description="Helical" evidence="1">
    <location>
        <begin position="134"/>
        <end position="159"/>
    </location>
</feature>
<keyword evidence="3" id="KW-1185">Reference proteome</keyword>